<feature type="chain" id="PRO_5004022005" description="SCP domain-containing protein" evidence="1">
    <location>
        <begin position="29"/>
        <end position="141"/>
    </location>
</feature>
<gene>
    <name evidence="3" type="ORF">BAUCODRAFT_39691</name>
</gene>
<dbReference type="RefSeq" id="XP_007681440.1">
    <property type="nucleotide sequence ID" value="XM_007683250.1"/>
</dbReference>
<dbReference type="InterPro" id="IPR035940">
    <property type="entry name" value="CAP_sf"/>
</dbReference>
<dbReference type="OrthoDB" id="337038at2759"/>
<dbReference type="EMBL" id="KB445564">
    <property type="protein sequence ID" value="EMC91508.1"/>
    <property type="molecule type" value="Genomic_DNA"/>
</dbReference>
<evidence type="ECO:0000313" key="3">
    <source>
        <dbReference type="EMBL" id="EMC91508.1"/>
    </source>
</evidence>
<name>M2MJN1_BAUPA</name>
<sequence length="141" mass="15071">MVRCVSPRALAAHLLLYFLFPSADLALAAGMIGERYGHHTTFTSTLTTTVTTMTSTITLGTPGHKSTTTETATSTVTLVPAPSTSASLATEALSSTNYYRAQHQARPLSWNTTLASYAQNYAEACVWAHSVSFSSIPSHRT</sequence>
<evidence type="ECO:0000256" key="1">
    <source>
        <dbReference type="SAM" id="SignalP"/>
    </source>
</evidence>
<feature type="domain" description="SCP" evidence="2">
    <location>
        <begin position="94"/>
        <end position="129"/>
    </location>
</feature>
<dbReference type="GeneID" id="19113861"/>
<keyword evidence="4" id="KW-1185">Reference proteome</keyword>
<dbReference type="Pfam" id="PF00188">
    <property type="entry name" value="CAP"/>
    <property type="match status" value="1"/>
</dbReference>
<evidence type="ECO:0000313" key="4">
    <source>
        <dbReference type="Proteomes" id="UP000011761"/>
    </source>
</evidence>
<keyword evidence="1" id="KW-0732">Signal</keyword>
<dbReference type="Proteomes" id="UP000011761">
    <property type="component" value="Unassembled WGS sequence"/>
</dbReference>
<organism evidence="3 4">
    <name type="scientific">Baudoinia panamericana (strain UAMH 10762)</name>
    <name type="common">Angels' share fungus</name>
    <name type="synonym">Baudoinia compniacensis (strain UAMH 10762)</name>
    <dbReference type="NCBI Taxonomy" id="717646"/>
    <lineage>
        <taxon>Eukaryota</taxon>
        <taxon>Fungi</taxon>
        <taxon>Dikarya</taxon>
        <taxon>Ascomycota</taxon>
        <taxon>Pezizomycotina</taxon>
        <taxon>Dothideomycetes</taxon>
        <taxon>Dothideomycetidae</taxon>
        <taxon>Mycosphaerellales</taxon>
        <taxon>Teratosphaeriaceae</taxon>
        <taxon>Baudoinia</taxon>
    </lineage>
</organism>
<dbReference type="InterPro" id="IPR014044">
    <property type="entry name" value="CAP_dom"/>
</dbReference>
<dbReference type="Gene3D" id="3.40.33.10">
    <property type="entry name" value="CAP"/>
    <property type="match status" value="1"/>
</dbReference>
<dbReference type="KEGG" id="bcom:BAUCODRAFT_39691"/>
<protein>
    <recommendedName>
        <fullName evidence="2">SCP domain-containing protein</fullName>
    </recommendedName>
</protein>
<accession>M2MJN1</accession>
<dbReference type="HOGENOM" id="CLU_1824955_0_0_1"/>
<dbReference type="AlphaFoldDB" id="M2MJN1"/>
<dbReference type="SUPFAM" id="SSF55797">
    <property type="entry name" value="PR-1-like"/>
    <property type="match status" value="1"/>
</dbReference>
<reference evidence="3 4" key="1">
    <citation type="journal article" date="2012" name="PLoS Pathog.">
        <title>Diverse lifestyles and strategies of plant pathogenesis encoded in the genomes of eighteen Dothideomycetes fungi.</title>
        <authorList>
            <person name="Ohm R.A."/>
            <person name="Feau N."/>
            <person name="Henrissat B."/>
            <person name="Schoch C.L."/>
            <person name="Horwitz B.A."/>
            <person name="Barry K.W."/>
            <person name="Condon B.J."/>
            <person name="Copeland A.C."/>
            <person name="Dhillon B."/>
            <person name="Glaser F."/>
            <person name="Hesse C.N."/>
            <person name="Kosti I."/>
            <person name="LaButti K."/>
            <person name="Lindquist E.A."/>
            <person name="Lucas S."/>
            <person name="Salamov A.A."/>
            <person name="Bradshaw R.E."/>
            <person name="Ciuffetti L."/>
            <person name="Hamelin R.C."/>
            <person name="Kema G.H.J."/>
            <person name="Lawrence C."/>
            <person name="Scott J.A."/>
            <person name="Spatafora J.W."/>
            <person name="Turgeon B.G."/>
            <person name="de Wit P.J.G.M."/>
            <person name="Zhong S."/>
            <person name="Goodwin S.B."/>
            <person name="Grigoriev I.V."/>
        </authorList>
    </citation>
    <scope>NUCLEOTIDE SEQUENCE [LARGE SCALE GENOMIC DNA]</scope>
    <source>
        <strain evidence="3 4">UAMH 10762</strain>
    </source>
</reference>
<evidence type="ECO:0000259" key="2">
    <source>
        <dbReference type="Pfam" id="PF00188"/>
    </source>
</evidence>
<proteinExistence type="predicted"/>
<feature type="signal peptide" evidence="1">
    <location>
        <begin position="1"/>
        <end position="28"/>
    </location>
</feature>